<gene>
    <name evidence="2" type="ORF">C4D60_Mb07t17530</name>
</gene>
<feature type="chain" id="PRO_5020362919" description="Acidic protein" evidence="1">
    <location>
        <begin position="22"/>
        <end position="83"/>
    </location>
</feature>
<dbReference type="Proteomes" id="UP000317650">
    <property type="component" value="Chromosome 7"/>
</dbReference>
<dbReference type="AlphaFoldDB" id="A0A4S8JG05"/>
<evidence type="ECO:0008006" key="4">
    <source>
        <dbReference type="Google" id="ProtNLM"/>
    </source>
</evidence>
<evidence type="ECO:0000313" key="2">
    <source>
        <dbReference type="EMBL" id="THU60893.1"/>
    </source>
</evidence>
<keyword evidence="3" id="KW-1185">Reference proteome</keyword>
<dbReference type="EMBL" id="PYDT01000005">
    <property type="protein sequence ID" value="THU60893.1"/>
    <property type="molecule type" value="Genomic_DNA"/>
</dbReference>
<evidence type="ECO:0000313" key="3">
    <source>
        <dbReference type="Proteomes" id="UP000317650"/>
    </source>
</evidence>
<comment type="caution">
    <text evidence="2">The sequence shown here is derived from an EMBL/GenBank/DDBJ whole genome shotgun (WGS) entry which is preliminary data.</text>
</comment>
<name>A0A4S8JG05_MUSBA</name>
<proteinExistence type="predicted"/>
<keyword evidence="1" id="KW-0732">Signal</keyword>
<protein>
    <recommendedName>
        <fullName evidence="4">Acidic protein</fullName>
    </recommendedName>
</protein>
<evidence type="ECO:0000256" key="1">
    <source>
        <dbReference type="SAM" id="SignalP"/>
    </source>
</evidence>
<reference evidence="2 3" key="1">
    <citation type="journal article" date="2019" name="Nat. Plants">
        <title>Genome sequencing of Musa balbisiana reveals subgenome evolution and function divergence in polyploid bananas.</title>
        <authorList>
            <person name="Yao X."/>
        </authorList>
    </citation>
    <scope>NUCLEOTIDE SEQUENCE [LARGE SCALE GENOMIC DNA]</scope>
    <source>
        <strain evidence="3">cv. DH-PKW</strain>
        <tissue evidence="2">Leaves</tissue>
    </source>
</reference>
<sequence>MACSKALAVVLICLVVRSATATGDESCYCECIKRCRTIPGTAHFDCSKACEAGCISGGHEGVDVSCNPVKLGPVTATGMPRQP</sequence>
<accession>A0A4S8JG05</accession>
<organism evidence="2 3">
    <name type="scientific">Musa balbisiana</name>
    <name type="common">Banana</name>
    <dbReference type="NCBI Taxonomy" id="52838"/>
    <lineage>
        <taxon>Eukaryota</taxon>
        <taxon>Viridiplantae</taxon>
        <taxon>Streptophyta</taxon>
        <taxon>Embryophyta</taxon>
        <taxon>Tracheophyta</taxon>
        <taxon>Spermatophyta</taxon>
        <taxon>Magnoliopsida</taxon>
        <taxon>Liliopsida</taxon>
        <taxon>Zingiberales</taxon>
        <taxon>Musaceae</taxon>
        <taxon>Musa</taxon>
    </lineage>
</organism>
<feature type="signal peptide" evidence="1">
    <location>
        <begin position="1"/>
        <end position="21"/>
    </location>
</feature>